<comment type="similarity">
    <text evidence="1">Belongs to the paxM FAD-dependent monooxygenase family.</text>
</comment>
<keyword evidence="2" id="KW-0285">Flavoprotein</keyword>
<dbReference type="InterPro" id="IPR050493">
    <property type="entry name" value="FAD-dep_Monooxygenase_BioMet"/>
</dbReference>
<gene>
    <name evidence="7" type="ORF">Asppvi_010213</name>
</gene>
<accession>A0A9P3BMU4</accession>
<reference evidence="7 8" key="1">
    <citation type="submission" date="2018-10" db="EMBL/GenBank/DDBJ databases">
        <title>Pan-genome distribution and transcriptional activeness of fungal secondary metabolism genes in Aspergillus section Fumigati.</title>
        <authorList>
            <person name="Takahashi H."/>
            <person name="Umemura M."/>
            <person name="Ninomiya A."/>
            <person name="Kusuya Y."/>
            <person name="Urayama S."/>
            <person name="Shimizu M."/>
            <person name="Watanabe A."/>
            <person name="Kamei K."/>
            <person name="Yaguchi T."/>
            <person name="Hagiwara D."/>
        </authorList>
    </citation>
    <scope>NUCLEOTIDE SEQUENCE [LARGE SCALE GENOMIC DNA]</scope>
    <source>
        <strain evidence="7 8">IFM 55266</strain>
    </source>
</reference>
<dbReference type="OrthoDB" id="9993796at2759"/>
<dbReference type="SUPFAM" id="SSF54373">
    <property type="entry name" value="FAD-linked reductases, C-terminal domain"/>
    <property type="match status" value="1"/>
</dbReference>
<evidence type="ECO:0000313" key="8">
    <source>
        <dbReference type="Proteomes" id="UP001043456"/>
    </source>
</evidence>
<protein>
    <recommendedName>
        <fullName evidence="6">FAD-binding domain-containing protein</fullName>
    </recommendedName>
</protein>
<organism evidence="7 8">
    <name type="scientific">Aspergillus pseudoviridinutans</name>
    <dbReference type="NCBI Taxonomy" id="1517512"/>
    <lineage>
        <taxon>Eukaryota</taxon>
        <taxon>Fungi</taxon>
        <taxon>Dikarya</taxon>
        <taxon>Ascomycota</taxon>
        <taxon>Pezizomycotina</taxon>
        <taxon>Eurotiomycetes</taxon>
        <taxon>Eurotiomycetidae</taxon>
        <taxon>Eurotiales</taxon>
        <taxon>Aspergillaceae</taxon>
        <taxon>Aspergillus</taxon>
        <taxon>Aspergillus subgen. Fumigati</taxon>
    </lineage>
</organism>
<dbReference type="PANTHER" id="PTHR13789">
    <property type="entry name" value="MONOOXYGENASE"/>
    <property type="match status" value="1"/>
</dbReference>
<dbReference type="PRINTS" id="PR00420">
    <property type="entry name" value="RNGMNOXGNASE"/>
</dbReference>
<keyword evidence="3" id="KW-0274">FAD</keyword>
<dbReference type="GeneID" id="67008823"/>
<dbReference type="GO" id="GO:0004497">
    <property type="term" value="F:monooxygenase activity"/>
    <property type="evidence" value="ECO:0007669"/>
    <property type="project" value="UniProtKB-KW"/>
</dbReference>
<dbReference type="Proteomes" id="UP001043456">
    <property type="component" value="Unassembled WGS sequence"/>
</dbReference>
<sequence length="333" mass="37161">MQSSSNKPLNVAIIGAGLGGLSAAIALRRQGHQVTVYERYDFAGEVGASLGVTPNCIKLLEQWGVDIPAAKPVSIMHMKHFTSNGLLTAVNKVDYSKFIVHNWETGEIKITADWSDYKSRFGRAYKCFHRIDLHRQLQISAFEKAGEGPACILKVNHKAVEMDPEAGIIKFENAETVTADLIVAADGIRSQSRISMGIAPKFQMSSSCCYRSIVRANTVRSLGLYEFLDNYALEYWGGHGINKIVMSPCSDGETLGFYCFYPTTHNDLREDGWNISATPEQLTDTFPTLDPRVKTLMLHAEDIKMWRLYVHEPYPYWAKGKACLLGDAEQLIQ</sequence>
<dbReference type="RefSeq" id="XP_043161994.1">
    <property type="nucleotide sequence ID" value="XM_043306059.1"/>
</dbReference>
<feature type="domain" description="FAD-binding" evidence="6">
    <location>
        <begin position="10"/>
        <end position="328"/>
    </location>
</feature>
<dbReference type="Pfam" id="PF01494">
    <property type="entry name" value="FAD_binding_3"/>
    <property type="match status" value="1"/>
</dbReference>
<dbReference type="PANTHER" id="PTHR13789:SF172">
    <property type="entry name" value="HYDROXYLASE, PUTATIVE (AFU_ORTHOLOGUE AFUA_1G12410)-RELATED"/>
    <property type="match status" value="1"/>
</dbReference>
<name>A0A9P3BMU4_9EURO</name>
<dbReference type="EMBL" id="BHVY01000008">
    <property type="protein sequence ID" value="GIJ91248.1"/>
    <property type="molecule type" value="Genomic_DNA"/>
</dbReference>
<dbReference type="GO" id="GO:0071949">
    <property type="term" value="F:FAD binding"/>
    <property type="evidence" value="ECO:0007669"/>
    <property type="project" value="InterPro"/>
</dbReference>
<dbReference type="Gene3D" id="3.50.50.60">
    <property type="entry name" value="FAD/NAD(P)-binding domain"/>
    <property type="match status" value="1"/>
</dbReference>
<evidence type="ECO:0000256" key="4">
    <source>
        <dbReference type="ARBA" id="ARBA00023002"/>
    </source>
</evidence>
<keyword evidence="8" id="KW-1185">Reference proteome</keyword>
<evidence type="ECO:0000256" key="3">
    <source>
        <dbReference type="ARBA" id="ARBA00022827"/>
    </source>
</evidence>
<evidence type="ECO:0000256" key="2">
    <source>
        <dbReference type="ARBA" id="ARBA00022630"/>
    </source>
</evidence>
<comment type="caution">
    <text evidence="7">The sequence shown here is derived from an EMBL/GenBank/DDBJ whole genome shotgun (WGS) entry which is preliminary data.</text>
</comment>
<dbReference type="InterPro" id="IPR002938">
    <property type="entry name" value="FAD-bd"/>
</dbReference>
<evidence type="ECO:0000256" key="1">
    <source>
        <dbReference type="ARBA" id="ARBA00007992"/>
    </source>
</evidence>
<proteinExistence type="inferred from homology"/>
<evidence type="ECO:0000256" key="5">
    <source>
        <dbReference type="ARBA" id="ARBA00023033"/>
    </source>
</evidence>
<keyword evidence="4" id="KW-0560">Oxidoreductase</keyword>
<evidence type="ECO:0000259" key="6">
    <source>
        <dbReference type="Pfam" id="PF01494"/>
    </source>
</evidence>
<evidence type="ECO:0000313" key="7">
    <source>
        <dbReference type="EMBL" id="GIJ91248.1"/>
    </source>
</evidence>
<dbReference type="InterPro" id="IPR036188">
    <property type="entry name" value="FAD/NAD-bd_sf"/>
</dbReference>
<dbReference type="SUPFAM" id="SSF51905">
    <property type="entry name" value="FAD/NAD(P)-binding domain"/>
    <property type="match status" value="1"/>
</dbReference>
<dbReference type="AlphaFoldDB" id="A0A9P3BMU4"/>
<keyword evidence="5" id="KW-0503">Monooxygenase</keyword>